<sequence length="37" mass="4052">AERSRGIPSQHRSAARRDSSTPLRSAQNDTRGEKGCL</sequence>
<gene>
    <name evidence="2" type="ORF">AVDCRST_MAG42-2027</name>
</gene>
<name>A0A6J4IB00_9BACT</name>
<feature type="compositionally biased region" description="Polar residues" evidence="1">
    <location>
        <begin position="20"/>
        <end position="29"/>
    </location>
</feature>
<accession>A0A6J4IB00</accession>
<reference evidence="2" key="1">
    <citation type="submission" date="2020-02" db="EMBL/GenBank/DDBJ databases">
        <authorList>
            <person name="Meier V. D."/>
        </authorList>
    </citation>
    <scope>NUCLEOTIDE SEQUENCE</scope>
    <source>
        <strain evidence="2">AVDCRST_MAG42</strain>
    </source>
</reference>
<feature type="region of interest" description="Disordered" evidence="1">
    <location>
        <begin position="1"/>
        <end position="37"/>
    </location>
</feature>
<evidence type="ECO:0000256" key="1">
    <source>
        <dbReference type="SAM" id="MobiDB-lite"/>
    </source>
</evidence>
<evidence type="ECO:0000313" key="2">
    <source>
        <dbReference type="EMBL" id="CAA9247008.1"/>
    </source>
</evidence>
<protein>
    <submittedName>
        <fullName evidence="2">Uncharacterized protein</fullName>
    </submittedName>
</protein>
<feature type="non-terminal residue" evidence="2">
    <location>
        <position position="1"/>
    </location>
</feature>
<dbReference type="EMBL" id="CADCTA010000075">
    <property type="protein sequence ID" value="CAA9247008.1"/>
    <property type="molecule type" value="Genomic_DNA"/>
</dbReference>
<proteinExistence type="predicted"/>
<dbReference type="AlphaFoldDB" id="A0A6J4IB00"/>
<feature type="non-terminal residue" evidence="2">
    <location>
        <position position="37"/>
    </location>
</feature>
<organism evidence="2">
    <name type="scientific">uncultured Chthoniobacterales bacterium</name>
    <dbReference type="NCBI Taxonomy" id="1836801"/>
    <lineage>
        <taxon>Bacteria</taxon>
        <taxon>Pseudomonadati</taxon>
        <taxon>Verrucomicrobiota</taxon>
        <taxon>Spartobacteria</taxon>
        <taxon>Chthoniobacterales</taxon>
        <taxon>environmental samples</taxon>
    </lineage>
</organism>